<dbReference type="SUPFAM" id="SSF47413">
    <property type="entry name" value="lambda repressor-like DNA-binding domains"/>
    <property type="match status" value="1"/>
</dbReference>
<dbReference type="CDD" id="cd06267">
    <property type="entry name" value="PBP1_LacI_sugar_binding-like"/>
    <property type="match status" value="1"/>
</dbReference>
<dbReference type="GO" id="GO:0003700">
    <property type="term" value="F:DNA-binding transcription factor activity"/>
    <property type="evidence" value="ECO:0007669"/>
    <property type="project" value="TreeGrafter"/>
</dbReference>
<dbReference type="Pfam" id="PF13377">
    <property type="entry name" value="Peripla_BP_3"/>
    <property type="match status" value="1"/>
</dbReference>
<dbReference type="OrthoDB" id="128688at2"/>
<proteinExistence type="predicted"/>
<dbReference type="SUPFAM" id="SSF53822">
    <property type="entry name" value="Periplasmic binding protein-like I"/>
    <property type="match status" value="1"/>
</dbReference>
<dbReference type="InterPro" id="IPR000843">
    <property type="entry name" value="HTH_LacI"/>
</dbReference>
<dbReference type="InterPro" id="IPR046335">
    <property type="entry name" value="LacI/GalR-like_sensor"/>
</dbReference>
<dbReference type="RefSeq" id="WP_103931993.1">
    <property type="nucleotide sequence ID" value="NZ_FNVA01000001.1"/>
</dbReference>
<dbReference type="AlphaFoldDB" id="A0A1H5UTK5"/>
<organism evidence="5 6">
    <name type="scientific">Bryocella elongata</name>
    <dbReference type="NCBI Taxonomy" id="863522"/>
    <lineage>
        <taxon>Bacteria</taxon>
        <taxon>Pseudomonadati</taxon>
        <taxon>Acidobacteriota</taxon>
        <taxon>Terriglobia</taxon>
        <taxon>Terriglobales</taxon>
        <taxon>Acidobacteriaceae</taxon>
        <taxon>Bryocella</taxon>
    </lineage>
</organism>
<keyword evidence="3" id="KW-0804">Transcription</keyword>
<keyword evidence="1" id="KW-0805">Transcription regulation</keyword>
<protein>
    <submittedName>
        <fullName evidence="5">Transcriptional regulator, LacI family</fullName>
    </submittedName>
</protein>
<feature type="domain" description="HTH lacI-type" evidence="4">
    <location>
        <begin position="3"/>
        <end position="57"/>
    </location>
</feature>
<evidence type="ECO:0000313" key="5">
    <source>
        <dbReference type="EMBL" id="SEF78310.1"/>
    </source>
</evidence>
<dbReference type="Pfam" id="PF00356">
    <property type="entry name" value="LacI"/>
    <property type="match status" value="1"/>
</dbReference>
<dbReference type="Gene3D" id="1.10.260.40">
    <property type="entry name" value="lambda repressor-like DNA-binding domains"/>
    <property type="match status" value="1"/>
</dbReference>
<dbReference type="EMBL" id="FNVA01000001">
    <property type="protein sequence ID" value="SEF78310.1"/>
    <property type="molecule type" value="Genomic_DNA"/>
</dbReference>
<accession>A0A1H5UTK5</accession>
<dbReference type="InterPro" id="IPR010982">
    <property type="entry name" value="Lambda_DNA-bd_dom_sf"/>
</dbReference>
<evidence type="ECO:0000259" key="4">
    <source>
        <dbReference type="PROSITE" id="PS50932"/>
    </source>
</evidence>
<gene>
    <name evidence="5" type="ORF">SAMN05421819_1188</name>
</gene>
<reference evidence="5 6" key="1">
    <citation type="submission" date="2016-10" db="EMBL/GenBank/DDBJ databases">
        <authorList>
            <person name="de Groot N.N."/>
        </authorList>
    </citation>
    <scope>NUCLEOTIDE SEQUENCE [LARGE SCALE GENOMIC DNA]</scope>
    <source>
        <strain evidence="5 6">DSM 22489</strain>
    </source>
</reference>
<keyword evidence="6" id="KW-1185">Reference proteome</keyword>
<dbReference type="PANTHER" id="PTHR30146">
    <property type="entry name" value="LACI-RELATED TRANSCRIPTIONAL REPRESSOR"/>
    <property type="match status" value="1"/>
</dbReference>
<dbReference type="CDD" id="cd01392">
    <property type="entry name" value="HTH_LacI"/>
    <property type="match status" value="1"/>
</dbReference>
<evidence type="ECO:0000256" key="1">
    <source>
        <dbReference type="ARBA" id="ARBA00023015"/>
    </source>
</evidence>
<evidence type="ECO:0000256" key="3">
    <source>
        <dbReference type="ARBA" id="ARBA00023163"/>
    </source>
</evidence>
<dbReference type="GO" id="GO:0000976">
    <property type="term" value="F:transcription cis-regulatory region binding"/>
    <property type="evidence" value="ECO:0007669"/>
    <property type="project" value="TreeGrafter"/>
</dbReference>
<dbReference type="InterPro" id="IPR028082">
    <property type="entry name" value="Peripla_BP_I"/>
</dbReference>
<dbReference type="Proteomes" id="UP000236728">
    <property type="component" value="Unassembled WGS sequence"/>
</dbReference>
<evidence type="ECO:0000313" key="6">
    <source>
        <dbReference type="Proteomes" id="UP000236728"/>
    </source>
</evidence>
<sequence>MAIRLRDIAKDLNLSTMTISKVLRGQTDVSAETKARVLKRMEELNYRPNITARSLRTGHTYTVGMVVPRLEGAFTPLLAEAISEVFRKEGYSLILASADGDAENEERETDLHLSRQVDALLFCLRDDASDLPQALREPTTPVVLIGHRPARVTSLSIGLRENEVGLLAAQHLLERRCRRIAYLRGRRTAVADQRSAGFRDAMREAGITLRPEWVMELEPHIGLDGEPETEFKAARAAVRKLIASSPRPDGIVCSTDLAAAGACIALREAGFSVPEQVQVMGVGNTPALCEPFGLTSLDLAAAEIGRRAARMALRLIQKSDVASLRSVSLSPAVVARSSTRVPS</sequence>
<dbReference type="PROSITE" id="PS50932">
    <property type="entry name" value="HTH_LACI_2"/>
    <property type="match status" value="1"/>
</dbReference>
<dbReference type="Gene3D" id="3.40.50.2300">
    <property type="match status" value="2"/>
</dbReference>
<dbReference type="PANTHER" id="PTHR30146:SF138">
    <property type="entry name" value="TRANSCRIPTIONAL REGULATORY PROTEIN"/>
    <property type="match status" value="1"/>
</dbReference>
<keyword evidence="2" id="KW-0238">DNA-binding</keyword>
<evidence type="ECO:0000256" key="2">
    <source>
        <dbReference type="ARBA" id="ARBA00023125"/>
    </source>
</evidence>
<name>A0A1H5UTK5_9BACT</name>
<dbReference type="SMART" id="SM00354">
    <property type="entry name" value="HTH_LACI"/>
    <property type="match status" value="1"/>
</dbReference>